<dbReference type="Pfam" id="PF13360">
    <property type="entry name" value="PQQ_2"/>
    <property type="match status" value="1"/>
</dbReference>
<dbReference type="KEGG" id="tsph:KIH39_25185"/>
<dbReference type="InterPro" id="IPR015943">
    <property type="entry name" value="WD40/YVTN_repeat-like_dom_sf"/>
</dbReference>
<dbReference type="SMART" id="SM00564">
    <property type="entry name" value="PQQ"/>
    <property type="match status" value="4"/>
</dbReference>
<name>A0A8E6B7Z2_9BACT</name>
<dbReference type="InterPro" id="IPR018391">
    <property type="entry name" value="PQQ_b-propeller_rpt"/>
</dbReference>
<dbReference type="Proteomes" id="UP000676194">
    <property type="component" value="Chromosome"/>
</dbReference>
<gene>
    <name evidence="3" type="ORF">KIH39_25185</name>
</gene>
<dbReference type="PANTHER" id="PTHR34512:SF30">
    <property type="entry name" value="OUTER MEMBRANE PROTEIN ASSEMBLY FACTOR BAMB"/>
    <property type="match status" value="1"/>
</dbReference>
<dbReference type="SUPFAM" id="SSF50998">
    <property type="entry name" value="Quinoprotein alcohol dehydrogenase-like"/>
    <property type="match status" value="1"/>
</dbReference>
<feature type="compositionally biased region" description="Basic and acidic residues" evidence="1">
    <location>
        <begin position="22"/>
        <end position="40"/>
    </location>
</feature>
<evidence type="ECO:0000313" key="4">
    <source>
        <dbReference type="Proteomes" id="UP000676194"/>
    </source>
</evidence>
<proteinExistence type="predicted"/>
<evidence type="ECO:0000256" key="1">
    <source>
        <dbReference type="SAM" id="MobiDB-lite"/>
    </source>
</evidence>
<dbReference type="InterPro" id="IPR011047">
    <property type="entry name" value="Quinoprotein_ADH-like_sf"/>
</dbReference>
<dbReference type="InterPro" id="IPR002372">
    <property type="entry name" value="PQQ_rpt_dom"/>
</dbReference>
<dbReference type="Gene3D" id="2.130.10.10">
    <property type="entry name" value="YVTN repeat-like/Quinoprotein amine dehydrogenase"/>
    <property type="match status" value="1"/>
</dbReference>
<feature type="domain" description="Pyrrolo-quinoline quinone repeat" evidence="2">
    <location>
        <begin position="107"/>
        <end position="374"/>
    </location>
</feature>
<accession>A0A8E6B7Z2</accession>
<keyword evidence="4" id="KW-1185">Reference proteome</keyword>
<dbReference type="AlphaFoldDB" id="A0A8E6B7Z2"/>
<dbReference type="PANTHER" id="PTHR34512">
    <property type="entry name" value="CELL SURFACE PROTEIN"/>
    <property type="match status" value="1"/>
</dbReference>
<reference evidence="3" key="1">
    <citation type="submission" date="2021-05" db="EMBL/GenBank/DDBJ databases">
        <title>Complete genome sequence of the cellulolytic planctomycete Telmatocola sphagniphila SP2T and characterization of the first cellulase from planctomycetes.</title>
        <authorList>
            <person name="Rakitin A.L."/>
            <person name="Beletsky A.V."/>
            <person name="Naumoff D.G."/>
            <person name="Kulichevskaya I.S."/>
            <person name="Mardanov A.V."/>
            <person name="Ravin N.V."/>
            <person name="Dedysh S.N."/>
        </authorList>
    </citation>
    <scope>NUCLEOTIDE SEQUENCE</scope>
    <source>
        <strain evidence="3">SP2T</strain>
    </source>
</reference>
<protein>
    <submittedName>
        <fullName evidence="3">PQQ-binding-like beta-propeller repeat protein</fullName>
    </submittedName>
</protein>
<sequence length="450" mass="50065">MNRLAFALVALCCACNSGPVAKDSEKASPDTKPSDTRKAGSDWPIFLGPSSNSVSTEKGILKNWPKEGLKVLWEVEMGLGYAPVVISEGRLFHFDRFGKNCRLTCRTSETGKLLWKFDYPTDYQDYYGYDPGPRCGPMVDGDRVYIHGPEGMLHCVNVADGKLIWKVDTAAKFNVLQNFFGVGSCPIVEDDLLIVQVGGSADEAPPNDHLKAKGNGSGIVAFDKKTGEVKWKSSDQLASYSSPVIKTIQGERWGFMFARGGLVAFNPKNGKVHFEFPWRAKFRESVNASNPVVVGDEVLITECYQIGGALLKVGKDKPEVIWSDEKKGREQSLACHWNTPIHVNGYVYGSSGRHEAQAELRCVDWKTGEVQWSQKRLTRSSLLLVDDHFLCMTEDGELILLEVNPKAYKEVSRWRTDLVPPCWAAPILSHGLLYIRGKDRLLCCELIPNK</sequence>
<evidence type="ECO:0000259" key="2">
    <source>
        <dbReference type="Pfam" id="PF13360"/>
    </source>
</evidence>
<feature type="region of interest" description="Disordered" evidence="1">
    <location>
        <begin position="20"/>
        <end position="44"/>
    </location>
</feature>
<organism evidence="3 4">
    <name type="scientific">Telmatocola sphagniphila</name>
    <dbReference type="NCBI Taxonomy" id="1123043"/>
    <lineage>
        <taxon>Bacteria</taxon>
        <taxon>Pseudomonadati</taxon>
        <taxon>Planctomycetota</taxon>
        <taxon>Planctomycetia</taxon>
        <taxon>Gemmatales</taxon>
        <taxon>Gemmataceae</taxon>
    </lineage>
</organism>
<evidence type="ECO:0000313" key="3">
    <source>
        <dbReference type="EMBL" id="QVL32090.1"/>
    </source>
</evidence>
<dbReference type="RefSeq" id="WP_213496716.1">
    <property type="nucleotide sequence ID" value="NZ_CP074694.1"/>
</dbReference>
<dbReference type="EMBL" id="CP074694">
    <property type="protein sequence ID" value="QVL32090.1"/>
    <property type="molecule type" value="Genomic_DNA"/>
</dbReference>